<dbReference type="AlphaFoldDB" id="A0A7X0MQP3"/>
<dbReference type="EMBL" id="JACHBU010000002">
    <property type="protein sequence ID" value="MBB6507481.1"/>
    <property type="molecule type" value="Genomic_DNA"/>
</dbReference>
<keyword evidence="1" id="KW-0732">Signal</keyword>
<feature type="domain" description="VOC" evidence="2">
    <location>
        <begin position="48"/>
        <end position="167"/>
    </location>
</feature>
<dbReference type="InterPro" id="IPR004360">
    <property type="entry name" value="Glyas_Fos-R_dOase_dom"/>
</dbReference>
<feature type="domain" description="VOC" evidence="2">
    <location>
        <begin position="211"/>
        <end position="326"/>
    </location>
</feature>
<accession>A0A7X0MQP3</accession>
<dbReference type="PANTHER" id="PTHR43279">
    <property type="entry name" value="CATECHOL-2,3-DIOXYGENASE"/>
    <property type="match status" value="1"/>
</dbReference>
<dbReference type="SUPFAM" id="SSF54593">
    <property type="entry name" value="Glyoxalase/Bleomycin resistance protein/Dihydroxybiphenyl dioxygenase"/>
    <property type="match status" value="2"/>
</dbReference>
<name>A0A7X0MQP3_9HYPH</name>
<feature type="signal peptide" evidence="1">
    <location>
        <begin position="1"/>
        <end position="35"/>
    </location>
</feature>
<dbReference type="Pfam" id="PF00903">
    <property type="entry name" value="Glyoxalase"/>
    <property type="match status" value="2"/>
</dbReference>
<dbReference type="Gene3D" id="3.10.180.10">
    <property type="entry name" value="2,3-Dihydroxybiphenyl 1,2-Dioxygenase, domain 1"/>
    <property type="match status" value="2"/>
</dbReference>
<evidence type="ECO:0000313" key="4">
    <source>
        <dbReference type="Proteomes" id="UP000585437"/>
    </source>
</evidence>
<dbReference type="InterPro" id="IPR006311">
    <property type="entry name" value="TAT_signal"/>
</dbReference>
<protein>
    <submittedName>
        <fullName evidence="3">Catechol 2,3-dioxygenase</fullName>
        <ecNumber evidence="3">1.13.11.2</ecNumber>
    </submittedName>
</protein>
<dbReference type="PROSITE" id="PS51318">
    <property type="entry name" value="TAT"/>
    <property type="match status" value="1"/>
</dbReference>
<comment type="caution">
    <text evidence="3">The sequence shown here is derived from an EMBL/GenBank/DDBJ whole genome shotgun (WGS) entry which is preliminary data.</text>
</comment>
<dbReference type="EC" id="1.13.11.2" evidence="3"/>
<keyword evidence="3" id="KW-0223">Dioxygenase</keyword>
<organism evidence="3 4">
    <name type="scientific">Rhizobium soli</name>
    <dbReference type="NCBI Taxonomy" id="424798"/>
    <lineage>
        <taxon>Bacteria</taxon>
        <taxon>Pseudomonadati</taxon>
        <taxon>Pseudomonadota</taxon>
        <taxon>Alphaproteobacteria</taxon>
        <taxon>Hyphomicrobiales</taxon>
        <taxon>Rhizobiaceae</taxon>
        <taxon>Rhizobium/Agrobacterium group</taxon>
        <taxon>Rhizobium</taxon>
    </lineage>
</organism>
<dbReference type="PANTHER" id="PTHR43279:SF1">
    <property type="entry name" value="CATECHOL-2,3-DIOXYGENASE"/>
    <property type="match status" value="1"/>
</dbReference>
<keyword evidence="4" id="KW-1185">Reference proteome</keyword>
<dbReference type="InterPro" id="IPR037523">
    <property type="entry name" value="VOC_core"/>
</dbReference>
<proteinExistence type="predicted"/>
<dbReference type="GO" id="GO:0018577">
    <property type="term" value="F:catechol 2,3-dioxygenase activity"/>
    <property type="evidence" value="ECO:0007669"/>
    <property type="project" value="UniProtKB-EC"/>
</dbReference>
<evidence type="ECO:0000259" key="2">
    <source>
        <dbReference type="PROSITE" id="PS51819"/>
    </source>
</evidence>
<dbReference type="RefSeq" id="WP_184653937.1">
    <property type="nucleotide sequence ID" value="NZ_JACHBU010000002.1"/>
</dbReference>
<dbReference type="InterPro" id="IPR029068">
    <property type="entry name" value="Glyas_Bleomycin-R_OHBP_Dase"/>
</dbReference>
<dbReference type="Proteomes" id="UP000585437">
    <property type="component" value="Unassembled WGS sequence"/>
</dbReference>
<evidence type="ECO:0000256" key="1">
    <source>
        <dbReference type="SAM" id="SignalP"/>
    </source>
</evidence>
<gene>
    <name evidence="3" type="ORF">F4695_000813</name>
</gene>
<keyword evidence="3" id="KW-0560">Oxidoreductase</keyword>
<reference evidence="3 4" key="1">
    <citation type="submission" date="2020-08" db="EMBL/GenBank/DDBJ databases">
        <title>The Agave Microbiome: Exploring the role of microbial communities in plant adaptations to desert environments.</title>
        <authorList>
            <person name="Partida-Martinez L.P."/>
        </authorList>
    </citation>
    <scope>NUCLEOTIDE SEQUENCE [LARGE SCALE GENOMIC DNA]</scope>
    <source>
        <strain evidence="3 4">AS3.12</strain>
    </source>
</reference>
<dbReference type="PROSITE" id="PS51819">
    <property type="entry name" value="VOC"/>
    <property type="match status" value="2"/>
</dbReference>
<sequence>MTITRRNALKLTGVVSATAALNGALLAEGTIAAMAAPALPFAVTTPVHVDQAALRVRDLKSMTAYYQGMLGLEIIEQHDVSGDRVVLGAGGSPLLHLVRSAEAAFETPGSAGLFHIAYLMPDRGDLARWLVHVAQRQFPITGFADHSVSEAVYLTDPEGNGVEVYWDRPHEMWTWEGEVVTMGTNALDVDDIVATTDINRDTYTKAPANLRIGHIHLRVGEIDKARAFYGDLIGLSSTRGTRDDSGFFSSGHYHHHLAFNTWQSAGAGMREETQTGLDWFSLEFAEKSDLLALKDKLKQASVSFTRAVDHIDILDPWGTNVRLTGL</sequence>
<feature type="chain" id="PRO_5030961547" evidence="1">
    <location>
        <begin position="36"/>
        <end position="326"/>
    </location>
</feature>
<evidence type="ECO:0000313" key="3">
    <source>
        <dbReference type="EMBL" id="MBB6507481.1"/>
    </source>
</evidence>